<organism evidence="3 4">
    <name type="scientific">Roseateles agri</name>
    <dbReference type="NCBI Taxonomy" id="3098619"/>
    <lineage>
        <taxon>Bacteria</taxon>
        <taxon>Pseudomonadati</taxon>
        <taxon>Pseudomonadota</taxon>
        <taxon>Betaproteobacteria</taxon>
        <taxon>Burkholderiales</taxon>
        <taxon>Sphaerotilaceae</taxon>
        <taxon>Roseateles</taxon>
    </lineage>
</organism>
<feature type="signal peptide" evidence="1">
    <location>
        <begin position="1"/>
        <end position="23"/>
    </location>
</feature>
<comment type="caution">
    <text evidence="3">The sequence shown here is derived from an EMBL/GenBank/DDBJ whole genome shotgun (WGS) entry which is preliminary data.</text>
</comment>
<evidence type="ECO:0000313" key="4">
    <source>
        <dbReference type="Proteomes" id="UP001285263"/>
    </source>
</evidence>
<evidence type="ECO:0000259" key="2">
    <source>
        <dbReference type="Pfam" id="PF07589"/>
    </source>
</evidence>
<evidence type="ECO:0000313" key="3">
    <source>
        <dbReference type="EMBL" id="MDY0747835.1"/>
    </source>
</evidence>
<dbReference type="Pfam" id="PF07589">
    <property type="entry name" value="PEP-CTERM"/>
    <property type="match status" value="1"/>
</dbReference>
<keyword evidence="1" id="KW-0732">Signal</keyword>
<dbReference type="RefSeq" id="WP_320425804.1">
    <property type="nucleotide sequence ID" value="NZ_JAXCLA010000009.1"/>
</dbReference>
<reference evidence="3 4" key="1">
    <citation type="submission" date="2023-11" db="EMBL/GenBank/DDBJ databases">
        <title>Paucibacter sp. nov., isolated from fresh soil in Korea.</title>
        <authorList>
            <person name="Le N.T.T."/>
        </authorList>
    </citation>
    <scope>NUCLEOTIDE SEQUENCE [LARGE SCALE GENOMIC DNA]</scope>
    <source>
        <strain evidence="3 4">R3-3</strain>
    </source>
</reference>
<keyword evidence="4" id="KW-1185">Reference proteome</keyword>
<feature type="chain" id="PRO_5046551364" evidence="1">
    <location>
        <begin position="24"/>
        <end position="162"/>
    </location>
</feature>
<evidence type="ECO:0000256" key="1">
    <source>
        <dbReference type="SAM" id="SignalP"/>
    </source>
</evidence>
<feature type="domain" description="Ice-binding protein C-terminal" evidence="2">
    <location>
        <begin position="135"/>
        <end position="160"/>
    </location>
</feature>
<proteinExistence type="predicted"/>
<sequence length="162" mass="16387">MNNIKHSLLALAACTLFAGAAQANTTYNFGGVIEDGVLAGQSFSGQFSFDETLLAASPDYLMPSTLTLSFQGTVYTLATALDGSTGISFDVGKPVGIDAVWGTDANGLLLSSGFGSPYLADTAGNFGSVTISASPVPEPASWALGLAGLAAIGLLMSRRRAG</sequence>
<accession>A0ABU5DNE3</accession>
<dbReference type="Proteomes" id="UP001285263">
    <property type="component" value="Unassembled WGS sequence"/>
</dbReference>
<dbReference type="EMBL" id="JAXCLA010000009">
    <property type="protein sequence ID" value="MDY0747835.1"/>
    <property type="molecule type" value="Genomic_DNA"/>
</dbReference>
<gene>
    <name evidence="3" type="ORF">SNE35_25255</name>
</gene>
<dbReference type="InterPro" id="IPR013424">
    <property type="entry name" value="Ice-binding_C"/>
</dbReference>
<name>A0ABU5DNE3_9BURK</name>
<protein>
    <submittedName>
        <fullName evidence="3">PEP-CTERM sorting domain-containing protein</fullName>
    </submittedName>
</protein>